<gene>
    <name evidence="1" type="ORF">FKW44_014643</name>
</gene>
<feature type="non-terminal residue" evidence="1">
    <location>
        <position position="78"/>
    </location>
</feature>
<dbReference type="OrthoDB" id="6137736at2759"/>
<proteinExistence type="predicted"/>
<protein>
    <submittedName>
        <fullName evidence="1">Uncharacterized protein</fullName>
    </submittedName>
</protein>
<evidence type="ECO:0000313" key="1">
    <source>
        <dbReference type="EMBL" id="QQP40557.1"/>
    </source>
</evidence>
<dbReference type="Proteomes" id="UP000595437">
    <property type="component" value="Chromosome 9"/>
</dbReference>
<sequence>IKLAKTVIEIHGEFISTFPNSCPGLSTITRWRKDFDNSSINLEKNSSSGRPRETRTQEMIAAVKRLIEDNPRMTTRQM</sequence>
<keyword evidence="2" id="KW-1185">Reference proteome</keyword>
<evidence type="ECO:0000313" key="2">
    <source>
        <dbReference type="Proteomes" id="UP000595437"/>
    </source>
</evidence>
<dbReference type="AlphaFoldDB" id="A0A7T8JZ39"/>
<name>A0A7T8JZ39_CALRO</name>
<feature type="non-terminal residue" evidence="1">
    <location>
        <position position="1"/>
    </location>
</feature>
<accession>A0A7T8JZ39</accession>
<dbReference type="EMBL" id="CP045898">
    <property type="protein sequence ID" value="QQP40557.1"/>
    <property type="molecule type" value="Genomic_DNA"/>
</dbReference>
<reference evidence="2" key="1">
    <citation type="submission" date="2021-01" db="EMBL/GenBank/DDBJ databases">
        <title>Caligus Genome Assembly.</title>
        <authorList>
            <person name="Gallardo-Escarate C."/>
        </authorList>
    </citation>
    <scope>NUCLEOTIDE SEQUENCE [LARGE SCALE GENOMIC DNA]</scope>
</reference>
<organism evidence="1 2">
    <name type="scientific">Caligus rogercresseyi</name>
    <name type="common">Sea louse</name>
    <dbReference type="NCBI Taxonomy" id="217165"/>
    <lineage>
        <taxon>Eukaryota</taxon>
        <taxon>Metazoa</taxon>
        <taxon>Ecdysozoa</taxon>
        <taxon>Arthropoda</taxon>
        <taxon>Crustacea</taxon>
        <taxon>Multicrustacea</taxon>
        <taxon>Hexanauplia</taxon>
        <taxon>Copepoda</taxon>
        <taxon>Siphonostomatoida</taxon>
        <taxon>Caligidae</taxon>
        <taxon>Caligus</taxon>
    </lineage>
</organism>